<dbReference type="InterPro" id="IPR029060">
    <property type="entry name" value="PIN-like_dom_sf"/>
</dbReference>
<evidence type="ECO:0000259" key="1">
    <source>
        <dbReference type="Pfam" id="PF13470"/>
    </source>
</evidence>
<accession>M7YBI7</accession>
<dbReference type="CDD" id="cd09854">
    <property type="entry name" value="PIN_VapC-like"/>
    <property type="match status" value="1"/>
</dbReference>
<dbReference type="Gene3D" id="3.40.50.1010">
    <property type="entry name" value="5'-nuclease"/>
    <property type="match status" value="1"/>
</dbReference>
<comment type="caution">
    <text evidence="2">The sequence shown here is derived from an EMBL/GenBank/DDBJ whole genome shotgun (WGS) entry which is preliminary data.</text>
</comment>
<dbReference type="AlphaFoldDB" id="M7YBI7"/>
<evidence type="ECO:0000313" key="2">
    <source>
        <dbReference type="EMBL" id="EMS34551.1"/>
    </source>
</evidence>
<dbReference type="eggNOG" id="COG1569">
    <property type="taxonomic scope" value="Bacteria"/>
</dbReference>
<feature type="domain" description="PIN" evidence="1">
    <location>
        <begin position="4"/>
        <end position="117"/>
    </location>
</feature>
<dbReference type="EMBL" id="AMZY02000006">
    <property type="protein sequence ID" value="EMS34551.1"/>
    <property type="molecule type" value="Genomic_DNA"/>
</dbReference>
<evidence type="ECO:0000313" key="3">
    <source>
        <dbReference type="Proteomes" id="UP000010953"/>
    </source>
</evidence>
<dbReference type="STRING" id="1239962.C943_03771"/>
<dbReference type="OrthoDB" id="1148871at2"/>
<dbReference type="InterPro" id="IPR002716">
    <property type="entry name" value="PIN_dom"/>
</dbReference>
<reference evidence="2" key="1">
    <citation type="submission" date="2013-01" db="EMBL/GenBank/DDBJ databases">
        <title>Genome assembly of Mariniradius saccharolyticus AK6.</title>
        <authorList>
            <person name="Vaidya B."/>
            <person name="Khatri I."/>
            <person name="Tanuku N.R.S."/>
            <person name="Subramanian S."/>
            <person name="Pinnaka A."/>
        </authorList>
    </citation>
    <scope>NUCLEOTIDE SEQUENCE [LARGE SCALE GENOMIC DNA]</scope>
    <source>
        <strain evidence="2">AK6</strain>
    </source>
</reference>
<protein>
    <recommendedName>
        <fullName evidence="1">PIN domain-containing protein</fullName>
    </recommendedName>
</protein>
<dbReference type="RefSeq" id="WP_008625068.1">
    <property type="nucleotide sequence ID" value="NZ_AMZY02000006.1"/>
</dbReference>
<name>M7YBI7_9BACT</name>
<proteinExistence type="predicted"/>
<dbReference type="Proteomes" id="UP000010953">
    <property type="component" value="Unassembled WGS sequence"/>
</dbReference>
<dbReference type="Pfam" id="PF13470">
    <property type="entry name" value="PIN_3"/>
    <property type="match status" value="1"/>
</dbReference>
<sequence>MALKVFFDANVLLDFFLDRSEQSNELTRIFQWVDEGKISGYWSISVIQICSYYICKAKGVAIGKELLELMLEKFALISGDRHTVTVALKSSQSDIEDAIHYFMALENGIDIILTSDQDFQKLSSNSLRILSVKELETFCSAHF</sequence>
<dbReference type="SUPFAM" id="SSF88723">
    <property type="entry name" value="PIN domain-like"/>
    <property type="match status" value="1"/>
</dbReference>
<gene>
    <name evidence="2" type="ORF">C943_03771</name>
</gene>
<organism evidence="2 3">
    <name type="scientific">Mariniradius saccharolyticus AK6</name>
    <dbReference type="NCBI Taxonomy" id="1239962"/>
    <lineage>
        <taxon>Bacteria</taxon>
        <taxon>Pseudomonadati</taxon>
        <taxon>Bacteroidota</taxon>
        <taxon>Cytophagia</taxon>
        <taxon>Cytophagales</taxon>
        <taxon>Cyclobacteriaceae</taxon>
        <taxon>Mariniradius</taxon>
    </lineage>
</organism>
<dbReference type="InParanoid" id="M7YBI7"/>
<keyword evidence="3" id="KW-1185">Reference proteome</keyword>